<dbReference type="Proteomes" id="UP001303046">
    <property type="component" value="Unassembled WGS sequence"/>
</dbReference>
<evidence type="ECO:0000313" key="2">
    <source>
        <dbReference type="Proteomes" id="UP001303046"/>
    </source>
</evidence>
<sequence>MRFSEPPISLEAQTTIVNLVRRFLAAKPADVVLHIRMFKLLREAQEWIINRDESFPNYANNPRSARRRVHQLFGVPVQPSPPSVSSMTTSVRV</sequence>
<evidence type="ECO:0000313" key="1">
    <source>
        <dbReference type="EMBL" id="KAK6751727.1"/>
    </source>
</evidence>
<dbReference type="EMBL" id="JAVFWL010000004">
    <property type="protein sequence ID" value="KAK6751727.1"/>
    <property type="molecule type" value="Genomic_DNA"/>
</dbReference>
<name>A0ABR1DMR6_NECAM</name>
<comment type="caution">
    <text evidence="1">The sequence shown here is derived from an EMBL/GenBank/DDBJ whole genome shotgun (WGS) entry which is preliminary data.</text>
</comment>
<proteinExistence type="predicted"/>
<organism evidence="1 2">
    <name type="scientific">Necator americanus</name>
    <name type="common">Human hookworm</name>
    <dbReference type="NCBI Taxonomy" id="51031"/>
    <lineage>
        <taxon>Eukaryota</taxon>
        <taxon>Metazoa</taxon>
        <taxon>Ecdysozoa</taxon>
        <taxon>Nematoda</taxon>
        <taxon>Chromadorea</taxon>
        <taxon>Rhabditida</taxon>
        <taxon>Rhabditina</taxon>
        <taxon>Rhabditomorpha</taxon>
        <taxon>Strongyloidea</taxon>
        <taxon>Ancylostomatidae</taxon>
        <taxon>Bunostominae</taxon>
        <taxon>Necator</taxon>
    </lineage>
</organism>
<protein>
    <submittedName>
        <fullName evidence="1">Uncharacterized protein</fullName>
    </submittedName>
</protein>
<gene>
    <name evidence="1" type="primary">Necator_chrIV.g16552</name>
    <name evidence="1" type="ORF">RB195_003255</name>
</gene>
<accession>A0ABR1DMR6</accession>
<keyword evidence="2" id="KW-1185">Reference proteome</keyword>
<reference evidence="1 2" key="1">
    <citation type="submission" date="2023-08" db="EMBL/GenBank/DDBJ databases">
        <title>A Necator americanus chromosomal reference genome.</title>
        <authorList>
            <person name="Ilik V."/>
            <person name="Petrzelkova K.J."/>
            <person name="Pardy F."/>
            <person name="Fuh T."/>
            <person name="Niatou-Singa F.S."/>
            <person name="Gouil Q."/>
            <person name="Baker L."/>
            <person name="Ritchie M.E."/>
            <person name="Jex A.R."/>
            <person name="Gazzola D."/>
            <person name="Li H."/>
            <person name="Toshio Fujiwara R."/>
            <person name="Zhan B."/>
            <person name="Aroian R.V."/>
            <person name="Pafco B."/>
            <person name="Schwarz E.M."/>
        </authorList>
    </citation>
    <scope>NUCLEOTIDE SEQUENCE [LARGE SCALE GENOMIC DNA]</scope>
    <source>
        <strain evidence="1 2">Aroian</strain>
        <tissue evidence="1">Whole animal</tissue>
    </source>
</reference>